<dbReference type="RefSeq" id="WP_073003961.1">
    <property type="nucleotide sequence ID" value="NZ_FQXD01000001.1"/>
</dbReference>
<dbReference type="AlphaFoldDB" id="A0A1M5L4U1"/>
<dbReference type="EMBL" id="FQXD01000001">
    <property type="protein sequence ID" value="SHG60037.1"/>
    <property type="molecule type" value="Genomic_DNA"/>
</dbReference>
<keyword evidence="1" id="KW-1133">Transmembrane helix</keyword>
<evidence type="ECO:0000313" key="3">
    <source>
        <dbReference type="Proteomes" id="UP000184079"/>
    </source>
</evidence>
<accession>A0A1M5L4U1</accession>
<feature type="transmembrane region" description="Helical" evidence="1">
    <location>
        <begin position="119"/>
        <end position="139"/>
    </location>
</feature>
<protein>
    <submittedName>
        <fullName evidence="2">Uncharacterized protein</fullName>
    </submittedName>
</protein>
<organism evidence="2 3">
    <name type="scientific">Virgibacillus chiguensis</name>
    <dbReference type="NCBI Taxonomy" id="411959"/>
    <lineage>
        <taxon>Bacteria</taxon>
        <taxon>Bacillati</taxon>
        <taxon>Bacillota</taxon>
        <taxon>Bacilli</taxon>
        <taxon>Bacillales</taxon>
        <taxon>Bacillaceae</taxon>
        <taxon>Virgibacillus</taxon>
    </lineage>
</organism>
<evidence type="ECO:0000313" key="2">
    <source>
        <dbReference type="EMBL" id="SHG60037.1"/>
    </source>
</evidence>
<dbReference type="Proteomes" id="UP000184079">
    <property type="component" value="Unassembled WGS sequence"/>
</dbReference>
<name>A0A1M5L4U1_9BACI</name>
<feature type="transmembrane region" description="Helical" evidence="1">
    <location>
        <begin position="42"/>
        <end position="63"/>
    </location>
</feature>
<gene>
    <name evidence="2" type="ORF">SAMN05421807_1013</name>
</gene>
<keyword evidence="1" id="KW-0812">Transmembrane</keyword>
<dbReference type="OrthoDB" id="2991360at2"/>
<keyword evidence="1" id="KW-0472">Membrane</keyword>
<feature type="transmembrane region" description="Helical" evidence="1">
    <location>
        <begin position="84"/>
        <end position="104"/>
    </location>
</feature>
<reference evidence="3" key="1">
    <citation type="submission" date="2016-11" db="EMBL/GenBank/DDBJ databases">
        <authorList>
            <person name="Varghese N."/>
            <person name="Submissions S."/>
        </authorList>
    </citation>
    <scope>NUCLEOTIDE SEQUENCE [LARGE SCALE GENOMIC DNA]</scope>
    <source>
        <strain evidence="3">CGMCC 1.6496</strain>
    </source>
</reference>
<sequence>MNTFIRRNKLNVALLLSCLITFTIVINKQLLAQNEIYNSNFVSVNSIFAGFLFTSLGIIVGILDKEIIVFLDKHGYLDSYINGIIIGLIMHILSAVLELLFSNIEFTVSRDTDIFIKEIVFSLFLTGLVFFIKSTFNVLKLIRLIRKYNKGEI</sequence>
<keyword evidence="3" id="KW-1185">Reference proteome</keyword>
<evidence type="ECO:0000256" key="1">
    <source>
        <dbReference type="SAM" id="Phobius"/>
    </source>
</evidence>
<proteinExistence type="predicted"/>